<feature type="transmembrane region" description="Helical" evidence="1">
    <location>
        <begin position="36"/>
        <end position="55"/>
    </location>
</feature>
<dbReference type="EMBL" id="JBHULD010000014">
    <property type="protein sequence ID" value="MFD2555048.1"/>
    <property type="molecule type" value="Genomic_DNA"/>
</dbReference>
<evidence type="ECO:0000256" key="1">
    <source>
        <dbReference type="SAM" id="Phobius"/>
    </source>
</evidence>
<keyword evidence="1" id="KW-0812">Transmembrane</keyword>
<evidence type="ECO:0000313" key="2">
    <source>
        <dbReference type="EMBL" id="MFD2555048.1"/>
    </source>
</evidence>
<proteinExistence type="predicted"/>
<dbReference type="Proteomes" id="UP001597440">
    <property type="component" value="Unassembled WGS sequence"/>
</dbReference>
<keyword evidence="3" id="KW-1185">Reference proteome</keyword>
<gene>
    <name evidence="2" type="ORF">ACFSQW_11645</name>
</gene>
<organism evidence="2 3">
    <name type="scientific">Sphingobacterium tabacisoli</name>
    <dbReference type="NCBI Taxonomy" id="2044855"/>
    <lineage>
        <taxon>Bacteria</taxon>
        <taxon>Pseudomonadati</taxon>
        <taxon>Bacteroidota</taxon>
        <taxon>Sphingobacteriia</taxon>
        <taxon>Sphingobacteriales</taxon>
        <taxon>Sphingobacteriaceae</taxon>
        <taxon>Sphingobacterium</taxon>
    </lineage>
</organism>
<keyword evidence="1" id="KW-0472">Membrane</keyword>
<sequence>MKMINKMQGYYYFLSGIWPLIHLESFINITGYKNDIWLVNMVGLLALSIGITLLIRPFHLLGLLVALSFLAIDVIYVQNGTIATIYLVDASVQLVFIAGFVFLYYKRILSHLRRHNSIPLD</sequence>
<feature type="transmembrane region" description="Helical" evidence="1">
    <location>
        <begin position="12"/>
        <end position="30"/>
    </location>
</feature>
<feature type="transmembrane region" description="Helical" evidence="1">
    <location>
        <begin position="83"/>
        <end position="105"/>
    </location>
</feature>
<evidence type="ECO:0000313" key="3">
    <source>
        <dbReference type="Proteomes" id="UP001597440"/>
    </source>
</evidence>
<name>A0ABW5L3A1_9SPHI</name>
<evidence type="ECO:0008006" key="4">
    <source>
        <dbReference type="Google" id="ProtNLM"/>
    </source>
</evidence>
<dbReference type="RefSeq" id="WP_210353415.1">
    <property type="nucleotide sequence ID" value="NZ_JAEQMU010000001.1"/>
</dbReference>
<accession>A0ABW5L3A1</accession>
<reference evidence="3" key="1">
    <citation type="journal article" date="2019" name="Int. J. Syst. Evol. Microbiol.">
        <title>The Global Catalogue of Microorganisms (GCM) 10K type strain sequencing project: providing services to taxonomists for standard genome sequencing and annotation.</title>
        <authorList>
            <consortium name="The Broad Institute Genomics Platform"/>
            <consortium name="The Broad Institute Genome Sequencing Center for Infectious Disease"/>
            <person name="Wu L."/>
            <person name="Ma J."/>
        </authorList>
    </citation>
    <scope>NUCLEOTIDE SEQUENCE [LARGE SCALE GENOMIC DNA]</scope>
    <source>
        <strain evidence="3">KCTC 52298</strain>
    </source>
</reference>
<protein>
    <recommendedName>
        <fullName evidence="4">DoxX family protein</fullName>
    </recommendedName>
</protein>
<keyword evidence="1" id="KW-1133">Transmembrane helix</keyword>
<comment type="caution">
    <text evidence="2">The sequence shown here is derived from an EMBL/GenBank/DDBJ whole genome shotgun (WGS) entry which is preliminary data.</text>
</comment>
<feature type="transmembrane region" description="Helical" evidence="1">
    <location>
        <begin position="60"/>
        <end position="77"/>
    </location>
</feature>